<feature type="compositionally biased region" description="Polar residues" evidence="1">
    <location>
        <begin position="15"/>
        <end position="25"/>
    </location>
</feature>
<feature type="region of interest" description="Disordered" evidence="1">
    <location>
        <begin position="1"/>
        <end position="25"/>
    </location>
</feature>
<evidence type="ECO:0000259" key="2">
    <source>
        <dbReference type="Pfam" id="PF24626"/>
    </source>
</evidence>
<name>A0A9Q3H4X5_9BASI</name>
<evidence type="ECO:0000313" key="3">
    <source>
        <dbReference type="EMBL" id="MBW0492053.1"/>
    </source>
</evidence>
<comment type="caution">
    <text evidence="3">The sequence shown here is derived from an EMBL/GenBank/DDBJ whole genome shotgun (WGS) entry which is preliminary data.</text>
</comment>
<reference evidence="3" key="1">
    <citation type="submission" date="2021-03" db="EMBL/GenBank/DDBJ databases">
        <title>Draft genome sequence of rust myrtle Austropuccinia psidii MF-1, a brazilian biotype.</title>
        <authorList>
            <person name="Quecine M.C."/>
            <person name="Pachon D.M.R."/>
            <person name="Bonatelli M.L."/>
            <person name="Correr F.H."/>
            <person name="Franceschini L.M."/>
            <person name="Leite T.F."/>
            <person name="Margarido G.R.A."/>
            <person name="Almeida C.A."/>
            <person name="Ferrarezi J.A."/>
            <person name="Labate C.A."/>
        </authorList>
    </citation>
    <scope>NUCLEOTIDE SEQUENCE</scope>
    <source>
        <strain evidence="3">MF-1</strain>
    </source>
</reference>
<sequence length="200" mass="23257">MLKQHVPREGGGLHQQESSKFPTSPSARLNFRIKIGIFSDLVNQIQKYLWQEKDYKELLKRLPRGSPTGNISTKLQQVQKVVKEELGSEIRCFKKWEDRNRSIPPDFQPKEKLCLASKNIKPLRPANKLSERWLEPFEAVKEIGSYAYHVTFPQKWMLVHPVCHVSLLEQVKQSTIPKKAQLQPPTVMVEGKDEWEVVNF</sequence>
<evidence type="ECO:0000256" key="1">
    <source>
        <dbReference type="SAM" id="MobiDB-lite"/>
    </source>
</evidence>
<keyword evidence="4" id="KW-1185">Reference proteome</keyword>
<organism evidence="3 4">
    <name type="scientific">Austropuccinia psidii MF-1</name>
    <dbReference type="NCBI Taxonomy" id="1389203"/>
    <lineage>
        <taxon>Eukaryota</taxon>
        <taxon>Fungi</taxon>
        <taxon>Dikarya</taxon>
        <taxon>Basidiomycota</taxon>
        <taxon>Pucciniomycotina</taxon>
        <taxon>Pucciniomycetes</taxon>
        <taxon>Pucciniales</taxon>
        <taxon>Sphaerophragmiaceae</taxon>
        <taxon>Austropuccinia</taxon>
    </lineage>
</organism>
<dbReference type="Pfam" id="PF24626">
    <property type="entry name" value="SH3_Tf2-1"/>
    <property type="match status" value="1"/>
</dbReference>
<dbReference type="InterPro" id="IPR056924">
    <property type="entry name" value="SH3_Tf2-1"/>
</dbReference>
<protein>
    <recommendedName>
        <fullName evidence="2">Tf2-1-like SH3-like domain-containing protein</fullName>
    </recommendedName>
</protein>
<proteinExistence type="predicted"/>
<dbReference type="AlphaFoldDB" id="A0A9Q3H4X5"/>
<dbReference type="Proteomes" id="UP000765509">
    <property type="component" value="Unassembled WGS sequence"/>
</dbReference>
<accession>A0A9Q3H4X5</accession>
<evidence type="ECO:0000313" key="4">
    <source>
        <dbReference type="Proteomes" id="UP000765509"/>
    </source>
</evidence>
<dbReference type="OrthoDB" id="3004959at2759"/>
<feature type="domain" description="Tf2-1-like SH3-like" evidence="2">
    <location>
        <begin position="118"/>
        <end position="171"/>
    </location>
</feature>
<gene>
    <name evidence="3" type="ORF">O181_031768</name>
</gene>
<dbReference type="EMBL" id="AVOT02011408">
    <property type="protein sequence ID" value="MBW0492053.1"/>
    <property type="molecule type" value="Genomic_DNA"/>
</dbReference>